<evidence type="ECO:0000256" key="1">
    <source>
        <dbReference type="SAM" id="MobiDB-lite"/>
    </source>
</evidence>
<feature type="chain" id="PRO_5038775516" evidence="2">
    <location>
        <begin position="24"/>
        <end position="553"/>
    </location>
</feature>
<dbReference type="EMBL" id="PECH01000006">
    <property type="protein sequence ID" value="TDZ83192.1"/>
    <property type="molecule type" value="Genomic_DNA"/>
</dbReference>
<gene>
    <name evidence="3" type="ORF">DE4585_01987</name>
</gene>
<sequence length="553" mass="59159" precursor="true">MERKQCWVRGAMAIACSALLVVAGCGKETAHDSGPSAEPGAAKAEGPARNPYLSAEKYGITHLDSAQTDSFADPVPRGTFHVDPAAMPRVPGGPVNIITMASTSPQYMWVSSSSGVRYVDVSDGGFRQVASLDTPGVRPISVQDLDLVLNQKFGSIEQIEAAIRDHWGGATWQRLINGVYGAVDKDNELYYVTQNAEILKFGLENKDDPAAGIKVEKTYDFRPYLGTGMTTLGAPEGIVGVSMTYDGHLLVQSNRSLTVLDRGLDAPPIQQIRFGDDETVSNSIAVDDKNGIYVASDKLMRKVVWTGAKLSTDESDGAWSSPYDFGRQPPAVKFGIGTGSTPTLMGFGKDSDELVVITDGSDRMKLVAFWRNKIPDGFQQKPGTKSNRIADQIQVTAGLKEPLPEFIQSEQSVVVNGYGAFVVQNIGSGGAPDRLVDVLANGPVAPAPQGVERFEWDPTGHRWASAWARGDVVSTSMVPAVSTSSGIVFLNGYTKADGWEVTGLDWKTGETVHRTIFGQSNLGNGAYAIIEGLPNGDLLFNSVGGPLRAKISR</sequence>
<evidence type="ECO:0000313" key="3">
    <source>
        <dbReference type="EMBL" id="TDZ83192.1"/>
    </source>
</evidence>
<proteinExistence type="predicted"/>
<name>A0A4R8S1V3_9MYCO</name>
<dbReference type="RefSeq" id="WP_204835895.1">
    <property type="nucleotide sequence ID" value="NZ_PECG01000009.1"/>
</dbReference>
<dbReference type="PROSITE" id="PS51257">
    <property type="entry name" value="PROKAR_LIPOPROTEIN"/>
    <property type="match status" value="1"/>
</dbReference>
<feature type="compositionally biased region" description="Low complexity" evidence="1">
    <location>
        <begin position="33"/>
        <end position="48"/>
    </location>
</feature>
<dbReference type="Proteomes" id="UP000295117">
    <property type="component" value="Unassembled WGS sequence"/>
</dbReference>
<accession>A0A4R8S1V3</accession>
<feature type="signal peptide" evidence="2">
    <location>
        <begin position="1"/>
        <end position="23"/>
    </location>
</feature>
<organism evidence="3 4">
    <name type="scientific">Mycobacteroides salmoniphilum</name>
    <dbReference type="NCBI Taxonomy" id="404941"/>
    <lineage>
        <taxon>Bacteria</taxon>
        <taxon>Bacillati</taxon>
        <taxon>Actinomycetota</taxon>
        <taxon>Actinomycetes</taxon>
        <taxon>Mycobacteriales</taxon>
        <taxon>Mycobacteriaceae</taxon>
        <taxon>Mycobacteroides</taxon>
    </lineage>
</organism>
<dbReference type="SUPFAM" id="SSF82171">
    <property type="entry name" value="DPP6 N-terminal domain-like"/>
    <property type="match status" value="1"/>
</dbReference>
<protein>
    <submittedName>
        <fullName evidence="3">Uncharacterized protein</fullName>
    </submittedName>
</protein>
<dbReference type="AlphaFoldDB" id="A0A4R8S1V3"/>
<reference evidence="3 4" key="1">
    <citation type="journal article" date="2019" name="Sci. Rep.">
        <title>Extended insight into the Mycobacterium chelonae-abscessus complex through whole genome sequencing of Mycobacterium salmoniphilum outbreak and Mycobacterium salmoniphilum-like strains.</title>
        <authorList>
            <person name="Behra P.R.K."/>
            <person name="Das S."/>
            <person name="Pettersson B.M.F."/>
            <person name="Shirreff L."/>
            <person name="DuCote T."/>
            <person name="Jacobsson K.G."/>
            <person name="Ennis D.G."/>
            <person name="Kirsebom L.A."/>
        </authorList>
    </citation>
    <scope>NUCLEOTIDE SEQUENCE [LARGE SCALE GENOMIC DNA]</scope>
    <source>
        <strain evidence="3 4">DE 4585</strain>
    </source>
</reference>
<evidence type="ECO:0000256" key="2">
    <source>
        <dbReference type="SAM" id="SignalP"/>
    </source>
</evidence>
<evidence type="ECO:0000313" key="4">
    <source>
        <dbReference type="Proteomes" id="UP000295117"/>
    </source>
</evidence>
<feature type="region of interest" description="Disordered" evidence="1">
    <location>
        <begin position="29"/>
        <end position="48"/>
    </location>
</feature>
<comment type="caution">
    <text evidence="3">The sequence shown here is derived from an EMBL/GenBank/DDBJ whole genome shotgun (WGS) entry which is preliminary data.</text>
</comment>
<keyword evidence="2" id="KW-0732">Signal</keyword>